<proteinExistence type="predicted"/>
<dbReference type="AlphaFoldDB" id="A0A7K7KV04"/>
<dbReference type="PANTHER" id="PTHR24027:SF419">
    <property type="entry name" value="CADHERIN-17"/>
    <property type="match status" value="1"/>
</dbReference>
<keyword evidence="3" id="KW-0812">Transmembrane</keyword>
<evidence type="ECO:0000313" key="17">
    <source>
        <dbReference type="Proteomes" id="UP000525565"/>
    </source>
</evidence>
<dbReference type="GO" id="GO:0034332">
    <property type="term" value="P:adherens junction organization"/>
    <property type="evidence" value="ECO:0007669"/>
    <property type="project" value="TreeGrafter"/>
</dbReference>
<dbReference type="GO" id="GO:0007156">
    <property type="term" value="P:homophilic cell adhesion via plasma membrane adhesion molecules"/>
    <property type="evidence" value="ECO:0007669"/>
    <property type="project" value="InterPro"/>
</dbReference>
<feature type="non-terminal residue" evidence="16">
    <location>
        <position position="1"/>
    </location>
</feature>
<comment type="caution">
    <text evidence="16">The sequence shown here is derived from an EMBL/GenBank/DDBJ whole genome shotgun (WGS) entry which is preliminary data.</text>
</comment>
<dbReference type="InterPro" id="IPR015919">
    <property type="entry name" value="Cadherin-like_sf"/>
</dbReference>
<dbReference type="GO" id="GO:0008013">
    <property type="term" value="F:beta-catenin binding"/>
    <property type="evidence" value="ECO:0007669"/>
    <property type="project" value="TreeGrafter"/>
</dbReference>
<dbReference type="GO" id="GO:0044331">
    <property type="term" value="P:cell-cell adhesion mediated by cadherin"/>
    <property type="evidence" value="ECO:0007669"/>
    <property type="project" value="TreeGrafter"/>
</dbReference>
<evidence type="ECO:0000313" key="16">
    <source>
        <dbReference type="EMBL" id="NWZ22510.1"/>
    </source>
</evidence>
<accession>A0A7K7KV04</accession>
<feature type="domain" description="Cadherin" evidence="15">
    <location>
        <begin position="211"/>
        <end position="312"/>
    </location>
</feature>
<dbReference type="GO" id="GO:0005912">
    <property type="term" value="C:adherens junction"/>
    <property type="evidence" value="ECO:0007669"/>
    <property type="project" value="TreeGrafter"/>
</dbReference>
<dbReference type="EMBL" id="VZSO01000072">
    <property type="protein sequence ID" value="NWZ22510.1"/>
    <property type="molecule type" value="Genomic_DNA"/>
</dbReference>
<evidence type="ECO:0000256" key="5">
    <source>
        <dbReference type="ARBA" id="ARBA00022729"/>
    </source>
</evidence>
<evidence type="ECO:0000256" key="13">
    <source>
        <dbReference type="ARBA" id="ARBA00083691"/>
    </source>
</evidence>
<dbReference type="PRINTS" id="PR00205">
    <property type="entry name" value="CADHERIN"/>
</dbReference>
<dbReference type="FunFam" id="2.60.40.60:FF:000163">
    <property type="entry name" value="Cadherin 17"/>
    <property type="match status" value="1"/>
</dbReference>
<dbReference type="PROSITE" id="PS00232">
    <property type="entry name" value="CADHERIN_1"/>
    <property type="match status" value="3"/>
</dbReference>
<evidence type="ECO:0000256" key="12">
    <source>
        <dbReference type="ARBA" id="ARBA00069590"/>
    </source>
</evidence>
<dbReference type="GO" id="GO:0000902">
    <property type="term" value="P:cell morphogenesis"/>
    <property type="evidence" value="ECO:0007669"/>
    <property type="project" value="TreeGrafter"/>
</dbReference>
<evidence type="ECO:0000256" key="7">
    <source>
        <dbReference type="ARBA" id="ARBA00022837"/>
    </source>
</evidence>
<dbReference type="SMART" id="SM00112">
    <property type="entry name" value="CA"/>
    <property type="match status" value="6"/>
</dbReference>
<dbReference type="FunFam" id="2.60.40.60:FF:000183">
    <property type="entry name" value="Cadherin 17"/>
    <property type="match status" value="1"/>
</dbReference>
<evidence type="ECO:0000256" key="6">
    <source>
        <dbReference type="ARBA" id="ARBA00022737"/>
    </source>
</evidence>
<keyword evidence="9" id="KW-1133">Transmembrane helix</keyword>
<name>A0A7K7KV04_9AVES</name>
<keyword evidence="10" id="KW-0472">Membrane</keyword>
<dbReference type="GO" id="GO:0016339">
    <property type="term" value="P:calcium-dependent cell-cell adhesion via plasma membrane cell adhesion molecules"/>
    <property type="evidence" value="ECO:0007669"/>
    <property type="project" value="TreeGrafter"/>
</dbReference>
<reference evidence="16 17" key="1">
    <citation type="submission" date="2019-09" db="EMBL/GenBank/DDBJ databases">
        <title>Bird 10,000 Genomes (B10K) Project - Family phase.</title>
        <authorList>
            <person name="Zhang G."/>
        </authorList>
    </citation>
    <scope>NUCLEOTIDE SEQUENCE [LARGE SCALE GENOMIC DNA]</scope>
    <source>
        <strain evidence="16">OUT-0051</strain>
        <tissue evidence="16">Kidney</tissue>
    </source>
</reference>
<keyword evidence="5" id="KW-0732">Signal</keyword>
<evidence type="ECO:0000256" key="14">
    <source>
        <dbReference type="PROSITE-ProRule" id="PRU00043"/>
    </source>
</evidence>
<keyword evidence="11" id="KW-0325">Glycoprotein</keyword>
<dbReference type="GO" id="GO:0016477">
    <property type="term" value="P:cell migration"/>
    <property type="evidence" value="ECO:0007669"/>
    <property type="project" value="TreeGrafter"/>
</dbReference>
<evidence type="ECO:0000256" key="8">
    <source>
        <dbReference type="ARBA" id="ARBA00022889"/>
    </source>
</evidence>
<comment type="subcellular location">
    <subcellularLocation>
        <location evidence="1">Cell membrane</location>
        <topology evidence="1">Single-pass type I membrane protein</topology>
    </subcellularLocation>
</comment>
<dbReference type="PANTHER" id="PTHR24027">
    <property type="entry name" value="CADHERIN-23"/>
    <property type="match status" value="1"/>
</dbReference>
<dbReference type="CDD" id="cd11304">
    <property type="entry name" value="Cadherin_repeat"/>
    <property type="match status" value="5"/>
</dbReference>
<dbReference type="InterPro" id="IPR039808">
    <property type="entry name" value="Cadherin"/>
</dbReference>
<dbReference type="GO" id="GO:0045296">
    <property type="term" value="F:cadherin binding"/>
    <property type="evidence" value="ECO:0007669"/>
    <property type="project" value="TreeGrafter"/>
</dbReference>
<protein>
    <recommendedName>
        <fullName evidence="12">Cadherin-17</fullName>
    </recommendedName>
    <alternativeName>
        <fullName evidence="13">Liver-intestine cadherin</fullName>
    </alternativeName>
</protein>
<keyword evidence="7 14" id="KW-0106">Calcium</keyword>
<keyword evidence="4" id="KW-0479">Metal-binding</keyword>
<dbReference type="FunFam" id="2.60.40.60:FF:000151">
    <property type="entry name" value="Cadherin 17"/>
    <property type="match status" value="1"/>
</dbReference>
<dbReference type="GO" id="GO:0016342">
    <property type="term" value="C:catenin complex"/>
    <property type="evidence" value="ECO:0007669"/>
    <property type="project" value="TreeGrafter"/>
</dbReference>
<keyword evidence="8" id="KW-0130">Cell adhesion</keyword>
<dbReference type="InterPro" id="IPR002126">
    <property type="entry name" value="Cadherin-like_dom"/>
</dbReference>
<dbReference type="FunFam" id="2.60.40.60:FF:000188">
    <property type="entry name" value="Cadherin 17"/>
    <property type="match status" value="1"/>
</dbReference>
<evidence type="ECO:0000256" key="4">
    <source>
        <dbReference type="ARBA" id="ARBA00022723"/>
    </source>
</evidence>
<evidence type="ECO:0000256" key="2">
    <source>
        <dbReference type="ARBA" id="ARBA00022475"/>
    </source>
</evidence>
<keyword evidence="6" id="KW-0677">Repeat</keyword>
<evidence type="ECO:0000259" key="15">
    <source>
        <dbReference type="PROSITE" id="PS50268"/>
    </source>
</evidence>
<organism evidence="16 17">
    <name type="scientific">Asarcornis scutulata</name>
    <dbReference type="NCBI Taxonomy" id="75869"/>
    <lineage>
        <taxon>Eukaryota</taxon>
        <taxon>Metazoa</taxon>
        <taxon>Chordata</taxon>
        <taxon>Craniata</taxon>
        <taxon>Vertebrata</taxon>
        <taxon>Euteleostomi</taxon>
        <taxon>Archelosauria</taxon>
        <taxon>Archosauria</taxon>
        <taxon>Dinosauria</taxon>
        <taxon>Saurischia</taxon>
        <taxon>Theropoda</taxon>
        <taxon>Coelurosauria</taxon>
        <taxon>Aves</taxon>
        <taxon>Neognathae</taxon>
        <taxon>Galloanserae</taxon>
        <taxon>Anseriformes</taxon>
        <taxon>Anatidae</taxon>
        <taxon>Anatinae</taxon>
        <taxon>Asarcornis</taxon>
    </lineage>
</organism>
<keyword evidence="2" id="KW-1003">Cell membrane</keyword>
<dbReference type="Pfam" id="PF00028">
    <property type="entry name" value="Cadherin"/>
    <property type="match status" value="4"/>
</dbReference>
<feature type="non-terminal residue" evidence="16">
    <location>
        <position position="738"/>
    </location>
</feature>
<feature type="domain" description="Cadherin" evidence="15">
    <location>
        <begin position="313"/>
        <end position="421"/>
    </location>
</feature>
<dbReference type="GO" id="GO:0005509">
    <property type="term" value="F:calcium ion binding"/>
    <property type="evidence" value="ECO:0007669"/>
    <property type="project" value="UniProtKB-UniRule"/>
</dbReference>
<evidence type="ECO:0000256" key="10">
    <source>
        <dbReference type="ARBA" id="ARBA00023136"/>
    </source>
</evidence>
<evidence type="ECO:0000256" key="9">
    <source>
        <dbReference type="ARBA" id="ARBA00022989"/>
    </source>
</evidence>
<feature type="domain" description="Cadherin" evidence="15">
    <location>
        <begin position="423"/>
        <end position="538"/>
    </location>
</feature>
<dbReference type="Gene3D" id="2.60.40.60">
    <property type="entry name" value="Cadherins"/>
    <property type="match status" value="7"/>
</dbReference>
<feature type="domain" description="Cadherin" evidence="15">
    <location>
        <begin position="99"/>
        <end position="217"/>
    </location>
</feature>
<dbReference type="PROSITE" id="PS50268">
    <property type="entry name" value="CADHERIN_2"/>
    <property type="match status" value="6"/>
</dbReference>
<keyword evidence="17" id="KW-1185">Reference proteome</keyword>
<evidence type="ECO:0000256" key="3">
    <source>
        <dbReference type="ARBA" id="ARBA00022692"/>
    </source>
</evidence>
<dbReference type="FunFam" id="2.60.40.60:FF:000152">
    <property type="entry name" value="Cadherin 17"/>
    <property type="match status" value="1"/>
</dbReference>
<dbReference type="InterPro" id="IPR020894">
    <property type="entry name" value="Cadherin_CS"/>
</dbReference>
<evidence type="ECO:0000256" key="1">
    <source>
        <dbReference type="ARBA" id="ARBA00004251"/>
    </source>
</evidence>
<dbReference type="GO" id="GO:0007043">
    <property type="term" value="P:cell-cell junction assembly"/>
    <property type="evidence" value="ECO:0007669"/>
    <property type="project" value="TreeGrafter"/>
</dbReference>
<dbReference type="Proteomes" id="UP000525565">
    <property type="component" value="Unassembled WGS sequence"/>
</dbReference>
<dbReference type="FunFam" id="2.60.40.60:FF:000011">
    <property type="entry name" value="Cadherin 1"/>
    <property type="match status" value="1"/>
</dbReference>
<sequence length="738" mass="82187">AGPLKDMNFTIPEGAGVRPIYQFISETPVIFRATGEKDGIIDIVPKTGMLYLNGSLDWETKAVHRLQVECLDENGDVVKGPYAVTIYVEDINDNPPKFDQTTYTGVVRQNSRAGKPFMYVHATDLDDPTTPHAQLTYSILHHFPNPYSEMLFQIDSTTGAISPSRTGSFYLDPQKQDTFTLVVTVKDMAGMTTNAFTSSADVIINVKESLWKAPPTIYIQENSTETHPVNISQVHSNEADVIYELFEKEALARFPFSIDRNGVIYVTEPLDREKKDSYSFFAVTKDSAGELVDKPLQIQVIVKDINDNPPVCENALTVFEVQENEGGGSTIGTLHATDMDEKDTLNSRLKFSIESQVPAVPASNLFIVQQDTGTLQLRSSSLNKQIAANYSLKVMVTDADFQTICEVQVHVIDINDQIPIFEKSDYHNVTVAESIPVGTVILEIQATDTDEPATGSSYIVYQVEEGDPNHKFIIETDPETNRGFVKINKALDFETDKVHNLVINATNPEPLVSGVQYNASSRTLFKVFVTNMDEPPIFQQPVYTANVSEDIPVNTLVVKAEAYDPEGDTVRALRASLGSLVMALGQNIDLNFLYTEDGWETFGVPHFKKCSKESKIPLILHLKDVNDNPPQLVMDYPTFFCYPLRGGEKALIQATDVDGHVYLPRITFSLGDDMDTKNNWEISKVNRTYAHLSPKHGNFEEKVYIVPVIINDNGNPSLENKVNLEVNVCQCSSENSCY</sequence>
<feature type="domain" description="Cadherin" evidence="15">
    <location>
        <begin position="652"/>
        <end position="738"/>
    </location>
</feature>
<feature type="domain" description="Cadherin" evidence="15">
    <location>
        <begin position="21"/>
        <end position="98"/>
    </location>
</feature>
<gene>
    <name evidence="16" type="primary">Cdh17</name>
    <name evidence="16" type="ORF">ASASCU_R10337</name>
</gene>
<dbReference type="SUPFAM" id="SSF49313">
    <property type="entry name" value="Cadherin-like"/>
    <property type="match status" value="7"/>
</dbReference>
<evidence type="ECO:0000256" key="11">
    <source>
        <dbReference type="ARBA" id="ARBA00023180"/>
    </source>
</evidence>